<comment type="caution">
    <text evidence="2">The sequence shown here is derived from an EMBL/GenBank/DDBJ whole genome shotgun (WGS) entry which is preliminary data.</text>
</comment>
<sequence>MTETSGPSQGLHPWHLPAMRAVPALVVGLPLPFVQLHSALVGLIALAVLLAGTAVALWLGRRLVPAAAGGWPTLVAAWSAVMAVVAAVLAVALPTETALGLAVAAWALPAGALELSGWWRMREERDARTLRLARDWRAVAVLTIVLGIVFAFTRDAVTLTGLIGAYAVIVGVYLALAALSARPARATTEPERSDA</sequence>
<feature type="transmembrane region" description="Helical" evidence="1">
    <location>
        <begin position="39"/>
        <end position="59"/>
    </location>
</feature>
<dbReference type="OrthoDB" id="5126240at2"/>
<feature type="transmembrane region" description="Helical" evidence="1">
    <location>
        <begin position="71"/>
        <end position="92"/>
    </location>
</feature>
<feature type="transmembrane region" description="Helical" evidence="1">
    <location>
        <begin position="136"/>
        <end position="153"/>
    </location>
</feature>
<organism evidence="2 3">
    <name type="scientific">Agrococcus pavilionensis RW1</name>
    <dbReference type="NCBI Taxonomy" id="1330458"/>
    <lineage>
        <taxon>Bacteria</taxon>
        <taxon>Bacillati</taxon>
        <taxon>Actinomycetota</taxon>
        <taxon>Actinomycetes</taxon>
        <taxon>Micrococcales</taxon>
        <taxon>Microbacteriaceae</taxon>
        <taxon>Agrococcus</taxon>
    </lineage>
</organism>
<keyword evidence="1" id="KW-0472">Membrane</keyword>
<keyword evidence="1" id="KW-1133">Transmembrane helix</keyword>
<evidence type="ECO:0000313" key="3">
    <source>
        <dbReference type="Proteomes" id="UP000016462"/>
    </source>
</evidence>
<proteinExistence type="predicted"/>
<protein>
    <submittedName>
        <fullName evidence="2">Uncharacterized protein</fullName>
    </submittedName>
</protein>
<keyword evidence="3" id="KW-1185">Reference proteome</keyword>
<dbReference type="RefSeq" id="WP_021010574.1">
    <property type="nucleotide sequence ID" value="NZ_ASHR01000025.1"/>
</dbReference>
<reference evidence="2 3" key="1">
    <citation type="journal article" date="2013" name="Genome Announc.">
        <title>First draft genome sequence from a member of the genus agrococcus, isolated from modern microbialites.</title>
        <authorList>
            <person name="White R.A.III."/>
            <person name="Grassa C.J."/>
            <person name="Suttle C.A."/>
        </authorList>
    </citation>
    <scope>NUCLEOTIDE SEQUENCE [LARGE SCALE GENOMIC DNA]</scope>
    <source>
        <strain evidence="2 3">RW1</strain>
    </source>
</reference>
<feature type="transmembrane region" description="Helical" evidence="1">
    <location>
        <begin position="98"/>
        <end position="115"/>
    </location>
</feature>
<evidence type="ECO:0000313" key="2">
    <source>
        <dbReference type="EMBL" id="ERG64151.1"/>
    </source>
</evidence>
<dbReference type="EMBL" id="ASHR01000025">
    <property type="protein sequence ID" value="ERG64151.1"/>
    <property type="molecule type" value="Genomic_DNA"/>
</dbReference>
<gene>
    <name evidence="2" type="ORF">L332_06740</name>
</gene>
<dbReference type="AlphaFoldDB" id="U1MQD2"/>
<dbReference type="Proteomes" id="UP000016462">
    <property type="component" value="Unassembled WGS sequence"/>
</dbReference>
<accession>U1MQD2</accession>
<feature type="transmembrane region" description="Helical" evidence="1">
    <location>
        <begin position="159"/>
        <end position="179"/>
    </location>
</feature>
<name>U1MQD2_9MICO</name>
<keyword evidence="1" id="KW-0812">Transmembrane</keyword>
<evidence type="ECO:0000256" key="1">
    <source>
        <dbReference type="SAM" id="Phobius"/>
    </source>
</evidence>